<dbReference type="SUPFAM" id="SSF52266">
    <property type="entry name" value="SGNH hydrolase"/>
    <property type="match status" value="1"/>
</dbReference>
<dbReference type="RefSeq" id="WP_394472229.1">
    <property type="nucleotide sequence ID" value="NZ_JBIGHY010000008.1"/>
</dbReference>
<accession>A0ABW7ERN1</accession>
<comment type="caution">
    <text evidence="5">The sequence shown here is derived from an EMBL/GenBank/DDBJ whole genome shotgun (WGS) entry which is preliminary data.</text>
</comment>
<dbReference type="Gene3D" id="3.40.50.1110">
    <property type="entry name" value="SGNH hydrolase"/>
    <property type="match status" value="1"/>
</dbReference>
<proteinExistence type="inferred from homology"/>
<evidence type="ECO:0000313" key="6">
    <source>
        <dbReference type="Proteomes" id="UP001606300"/>
    </source>
</evidence>
<comment type="similarity">
    <text evidence="1">Belongs to the 'GDSL' lipolytic enzyme family.</text>
</comment>
<name>A0ABW7ERN1_9BURK</name>
<feature type="domain" description="SGNH hydrolase-type esterase" evidence="4">
    <location>
        <begin position="47"/>
        <end position="244"/>
    </location>
</feature>
<evidence type="ECO:0000256" key="3">
    <source>
        <dbReference type="SAM" id="SignalP"/>
    </source>
</evidence>
<dbReference type="CDD" id="cd01821">
    <property type="entry name" value="Rhamnogalacturan_acetylesterase_like"/>
    <property type="match status" value="1"/>
</dbReference>
<keyword evidence="6" id="KW-1185">Reference proteome</keyword>
<dbReference type="Proteomes" id="UP001606300">
    <property type="component" value="Unassembled WGS sequence"/>
</dbReference>
<evidence type="ECO:0000259" key="4">
    <source>
        <dbReference type="Pfam" id="PF13472"/>
    </source>
</evidence>
<evidence type="ECO:0000313" key="5">
    <source>
        <dbReference type="EMBL" id="MFG6416160.1"/>
    </source>
</evidence>
<keyword evidence="3" id="KW-0732">Signal</keyword>
<dbReference type="PANTHER" id="PTHR43695:SF1">
    <property type="entry name" value="RHAMNOGALACTURONAN ACETYLESTERASE"/>
    <property type="match status" value="1"/>
</dbReference>
<evidence type="ECO:0000256" key="2">
    <source>
        <dbReference type="ARBA" id="ARBA00022801"/>
    </source>
</evidence>
<dbReference type="PANTHER" id="PTHR43695">
    <property type="entry name" value="PUTATIVE (AFU_ORTHOLOGUE AFUA_2G17250)-RELATED"/>
    <property type="match status" value="1"/>
</dbReference>
<dbReference type="InterPro" id="IPR036514">
    <property type="entry name" value="SGNH_hydro_sf"/>
</dbReference>
<feature type="signal peptide" evidence="3">
    <location>
        <begin position="1"/>
        <end position="20"/>
    </location>
</feature>
<evidence type="ECO:0000256" key="1">
    <source>
        <dbReference type="ARBA" id="ARBA00008668"/>
    </source>
</evidence>
<dbReference type="InterPro" id="IPR037459">
    <property type="entry name" value="RhgT-like"/>
</dbReference>
<reference evidence="5 6" key="1">
    <citation type="submission" date="2024-09" db="EMBL/GenBank/DDBJ databases">
        <title>Novel species of the genus Pelomonas and Roseateles isolated from streams.</title>
        <authorList>
            <person name="Lu H."/>
        </authorList>
    </citation>
    <scope>NUCLEOTIDE SEQUENCE [LARGE SCALE GENOMIC DNA]</scope>
    <source>
        <strain evidence="5 6">DC23W</strain>
    </source>
</reference>
<organism evidence="5 6">
    <name type="scientific">Pelomonas dachongensis</name>
    <dbReference type="NCBI Taxonomy" id="3299029"/>
    <lineage>
        <taxon>Bacteria</taxon>
        <taxon>Pseudomonadati</taxon>
        <taxon>Pseudomonadota</taxon>
        <taxon>Betaproteobacteria</taxon>
        <taxon>Burkholderiales</taxon>
        <taxon>Sphaerotilaceae</taxon>
        <taxon>Roseateles</taxon>
    </lineage>
</organism>
<sequence length="265" mass="29318">MRRRLLLAALPALTCQTTRAQAPAAVEDAPRQAMGPVATMHPALHLVGDSTMADKPLDPPQPERGWGQLLRERLKEPQRLVNHAVNGRSGKSFRAEGRWAHLLAQLQPGDHVLIQFGHNDQKREDAKRFADADTTYKDQLRQFVTEARARGASALLATSIVRRKFDEQGRLTQTLGGYPDATRDVARELQVPLLDLNHATQGWVQGLGPEPSKPMFMWVEPGTWPTVPAGRRDDTHLSEAGARAVAGLAADQLKAMRHPLADWLQ</sequence>
<keyword evidence="2" id="KW-0378">Hydrolase</keyword>
<dbReference type="EMBL" id="JBIGHY010000008">
    <property type="protein sequence ID" value="MFG6416160.1"/>
    <property type="molecule type" value="Genomic_DNA"/>
</dbReference>
<gene>
    <name evidence="5" type="ORF">ACG02S_19895</name>
</gene>
<protein>
    <submittedName>
        <fullName evidence="5">Rhamnogalacturonan acetylesterase</fullName>
    </submittedName>
</protein>
<dbReference type="Pfam" id="PF13472">
    <property type="entry name" value="Lipase_GDSL_2"/>
    <property type="match status" value="1"/>
</dbReference>
<dbReference type="InterPro" id="IPR013830">
    <property type="entry name" value="SGNH_hydro"/>
</dbReference>
<feature type="chain" id="PRO_5045930865" evidence="3">
    <location>
        <begin position="21"/>
        <end position="265"/>
    </location>
</feature>